<comment type="caution">
    <text evidence="1">The sequence shown here is derived from an EMBL/GenBank/DDBJ whole genome shotgun (WGS) entry which is preliminary data.</text>
</comment>
<organism evidence="1 2">
    <name type="scientific">Intestinibacter bartlettii</name>
    <dbReference type="NCBI Taxonomy" id="261299"/>
    <lineage>
        <taxon>Bacteria</taxon>
        <taxon>Bacillati</taxon>
        <taxon>Bacillota</taxon>
        <taxon>Clostridia</taxon>
        <taxon>Peptostreptococcales</taxon>
        <taxon>Peptostreptococcaceae</taxon>
        <taxon>Intestinibacter</taxon>
    </lineage>
</organism>
<protein>
    <submittedName>
        <fullName evidence="1">Uncharacterized protein</fullName>
    </submittedName>
</protein>
<accession>A0ABS8CUM9</accession>
<name>A0ABS8CUM9_9FIRM</name>
<dbReference type="EMBL" id="JAJBMB010000002">
    <property type="protein sequence ID" value="MCB5445173.1"/>
    <property type="molecule type" value="Genomic_DNA"/>
</dbReference>
<dbReference type="Proteomes" id="UP001299409">
    <property type="component" value="Unassembled WGS sequence"/>
</dbReference>
<keyword evidence="2" id="KW-1185">Reference proteome</keyword>
<evidence type="ECO:0000313" key="2">
    <source>
        <dbReference type="Proteomes" id="UP001299409"/>
    </source>
</evidence>
<reference evidence="1 2" key="1">
    <citation type="submission" date="2021-10" db="EMBL/GenBank/DDBJ databases">
        <title>Collection of gut derived symbiotic bacterial strains cultured from healthy donors.</title>
        <authorList>
            <person name="Lin H."/>
            <person name="Littmann E."/>
            <person name="Claire K."/>
            <person name="Pamer E."/>
        </authorList>
    </citation>
    <scope>NUCLEOTIDE SEQUENCE [LARGE SCALE GENOMIC DNA]</scope>
    <source>
        <strain evidence="1 2">MSK.17.68</strain>
    </source>
</reference>
<evidence type="ECO:0000313" key="1">
    <source>
        <dbReference type="EMBL" id="MCB5445173.1"/>
    </source>
</evidence>
<gene>
    <name evidence="1" type="ORF">LIP50_03040</name>
</gene>
<proteinExistence type="predicted"/>
<sequence>MTLIAAGKISDKEGFVVSDIRLTDGNIQSDSALKFTRIKNDEKELYIYIAGMISLLEEIEKEFSSGYLDLIKYDSIDQENEVFINLLNNIFQEYLKQEKDKSDLIVIYLDKSQDIFKLFKIEFYLENGECRYRIINNSNSIIIGSGSAICNGGSSEFILNIYNDAKKNGCDLTTAISAVIFNIKGKLEDLQSNVYCSTGISPVFHYAIIEGSTFELQELEIKGINLDKNKKINFFDYSIECNDDYDLIEFKDRINNNETKVEKIHKNVDYNTNKKFDPEKREE</sequence>
<dbReference type="RefSeq" id="WP_226914201.1">
    <property type="nucleotide sequence ID" value="NZ_BAABXU010000001.1"/>
</dbReference>